<dbReference type="GO" id="GO:0016787">
    <property type="term" value="F:hydrolase activity"/>
    <property type="evidence" value="ECO:0007669"/>
    <property type="project" value="UniProtKB-KW"/>
</dbReference>
<dbReference type="Proteomes" id="UP001268542">
    <property type="component" value="Unassembled WGS sequence"/>
</dbReference>
<evidence type="ECO:0000256" key="1">
    <source>
        <dbReference type="ARBA" id="ARBA00022729"/>
    </source>
</evidence>
<proteinExistence type="predicted"/>
<keyword evidence="4" id="KW-0378">Hydrolase</keyword>
<dbReference type="InterPro" id="IPR050570">
    <property type="entry name" value="Cell_wall_metabolism_enzyme"/>
</dbReference>
<name>A0ABU3PX98_9ACTN</name>
<dbReference type="SUPFAM" id="SSF51261">
    <property type="entry name" value="Duplicated hybrid motif"/>
    <property type="match status" value="1"/>
</dbReference>
<dbReference type="CDD" id="cd12797">
    <property type="entry name" value="M23_peptidase"/>
    <property type="match status" value="1"/>
</dbReference>
<feature type="chain" id="PRO_5046668010" evidence="2">
    <location>
        <begin position="32"/>
        <end position="210"/>
    </location>
</feature>
<reference evidence="4 5" key="1">
    <citation type="submission" date="2023-08" db="EMBL/GenBank/DDBJ databases">
        <title>Nocardioides seae sp. nov., a bacterium isolated from a soil.</title>
        <authorList>
            <person name="Wang X."/>
        </authorList>
    </citation>
    <scope>NUCLEOTIDE SEQUENCE [LARGE SCALE GENOMIC DNA]</scope>
    <source>
        <strain evidence="4 5">YZH12</strain>
    </source>
</reference>
<dbReference type="PANTHER" id="PTHR21666:SF289">
    <property type="entry name" value="L-ALA--D-GLU ENDOPEPTIDASE"/>
    <property type="match status" value="1"/>
</dbReference>
<gene>
    <name evidence="4" type="ORF">RDV89_12360</name>
</gene>
<accession>A0ABU3PX98</accession>
<keyword evidence="1 2" id="KW-0732">Signal</keyword>
<evidence type="ECO:0000259" key="3">
    <source>
        <dbReference type="Pfam" id="PF01551"/>
    </source>
</evidence>
<comment type="caution">
    <text evidence="4">The sequence shown here is derived from an EMBL/GenBank/DDBJ whole genome shotgun (WGS) entry which is preliminary data.</text>
</comment>
<dbReference type="Gene3D" id="2.70.70.10">
    <property type="entry name" value="Glucose Permease (Domain IIA)"/>
    <property type="match status" value="1"/>
</dbReference>
<evidence type="ECO:0000256" key="2">
    <source>
        <dbReference type="SAM" id="SignalP"/>
    </source>
</evidence>
<feature type="signal peptide" evidence="2">
    <location>
        <begin position="1"/>
        <end position="31"/>
    </location>
</feature>
<dbReference type="RefSeq" id="WP_315733355.1">
    <property type="nucleotide sequence ID" value="NZ_JAVYII010000005.1"/>
</dbReference>
<dbReference type="InterPro" id="IPR011055">
    <property type="entry name" value="Dup_hybrid_motif"/>
</dbReference>
<dbReference type="EC" id="3.4.-.-" evidence="4"/>
<sequence>MHRHPSLLLLAPALAVLLVALATLVAPPAGAAPPGRTDPVGVWPLDPRPAVVERFDPPADPYGPGHRGVDLAGSVGQTVRAALGGRVTYAGRLAGKGVVVVAHGATRTTYEPVTAAVAVGDEVAAGAALGVLELAGSHCRPAVCLHWGWIEGETYLDPLRLVGAGPVRLVPLGGLGAGSGATSSAGAARPYAGWSPLAERLPRPGRPVAR</sequence>
<evidence type="ECO:0000313" key="5">
    <source>
        <dbReference type="Proteomes" id="UP001268542"/>
    </source>
</evidence>
<dbReference type="PANTHER" id="PTHR21666">
    <property type="entry name" value="PEPTIDASE-RELATED"/>
    <property type="match status" value="1"/>
</dbReference>
<evidence type="ECO:0000313" key="4">
    <source>
        <dbReference type="EMBL" id="MDT9593867.1"/>
    </source>
</evidence>
<dbReference type="EMBL" id="JAVYII010000005">
    <property type="protein sequence ID" value="MDT9593867.1"/>
    <property type="molecule type" value="Genomic_DNA"/>
</dbReference>
<keyword evidence="5" id="KW-1185">Reference proteome</keyword>
<protein>
    <submittedName>
        <fullName evidence="4">M23 family metallopeptidase</fullName>
        <ecNumber evidence="4">3.4.-.-</ecNumber>
    </submittedName>
</protein>
<dbReference type="Pfam" id="PF01551">
    <property type="entry name" value="Peptidase_M23"/>
    <property type="match status" value="1"/>
</dbReference>
<feature type="domain" description="M23ase beta-sheet core" evidence="3">
    <location>
        <begin position="65"/>
        <end position="158"/>
    </location>
</feature>
<dbReference type="InterPro" id="IPR016047">
    <property type="entry name" value="M23ase_b-sheet_dom"/>
</dbReference>
<organism evidence="4 5">
    <name type="scientific">Nocardioides imazamoxiresistens</name>
    <dbReference type="NCBI Taxonomy" id="3231893"/>
    <lineage>
        <taxon>Bacteria</taxon>
        <taxon>Bacillati</taxon>
        <taxon>Actinomycetota</taxon>
        <taxon>Actinomycetes</taxon>
        <taxon>Propionibacteriales</taxon>
        <taxon>Nocardioidaceae</taxon>
        <taxon>Nocardioides</taxon>
    </lineage>
</organism>